<proteinExistence type="predicted"/>
<evidence type="ECO:0000313" key="3">
    <source>
        <dbReference type="Proteomes" id="UP000515804"/>
    </source>
</evidence>
<dbReference type="AlphaFoldDB" id="A0A7G9SNE2"/>
<keyword evidence="1" id="KW-1133">Transmembrane helix</keyword>
<dbReference type="PROSITE" id="PS51257">
    <property type="entry name" value="PROKAR_LIPOPROTEIN"/>
    <property type="match status" value="1"/>
</dbReference>
<protein>
    <submittedName>
        <fullName evidence="2">Uncharacterized protein</fullName>
    </submittedName>
</protein>
<evidence type="ECO:0000313" key="2">
    <source>
        <dbReference type="EMBL" id="QNN69367.1"/>
    </source>
</evidence>
<organism evidence="2 3">
    <name type="scientific">Thermomonas carbonis</name>
    <dbReference type="NCBI Taxonomy" id="1463158"/>
    <lineage>
        <taxon>Bacteria</taxon>
        <taxon>Pseudomonadati</taxon>
        <taxon>Pseudomonadota</taxon>
        <taxon>Gammaproteobacteria</taxon>
        <taxon>Lysobacterales</taxon>
        <taxon>Lysobacteraceae</taxon>
        <taxon>Thermomonas</taxon>
    </lineage>
</organism>
<keyword evidence="1" id="KW-0812">Transmembrane</keyword>
<dbReference type="RefSeq" id="WP_187551890.1">
    <property type="nucleotide sequence ID" value="NZ_BMZL01000015.1"/>
</dbReference>
<accession>A0A7G9SNE2</accession>
<feature type="transmembrane region" description="Helical" evidence="1">
    <location>
        <begin position="13"/>
        <end position="34"/>
    </location>
</feature>
<gene>
    <name evidence="2" type="ORF">H9L16_11875</name>
</gene>
<dbReference type="Proteomes" id="UP000515804">
    <property type="component" value="Chromosome"/>
</dbReference>
<keyword evidence="1" id="KW-0472">Membrane</keyword>
<name>A0A7G9SNE2_9GAMM</name>
<reference evidence="2 3" key="1">
    <citation type="submission" date="2020-08" db="EMBL/GenBank/DDBJ databases">
        <title>Genome sequence of Thermomonas carbonis KCTC 42013T.</title>
        <authorList>
            <person name="Hyun D.-W."/>
            <person name="Bae J.-W."/>
        </authorList>
    </citation>
    <scope>NUCLEOTIDE SEQUENCE [LARGE SCALE GENOMIC DNA]</scope>
    <source>
        <strain evidence="2 3">KCTC 42013</strain>
    </source>
</reference>
<feature type="transmembrane region" description="Helical" evidence="1">
    <location>
        <begin position="46"/>
        <end position="72"/>
    </location>
</feature>
<dbReference type="EMBL" id="CP060719">
    <property type="protein sequence ID" value="QNN69367.1"/>
    <property type="molecule type" value="Genomic_DNA"/>
</dbReference>
<dbReference type="KEGG" id="tcn:H9L16_11875"/>
<evidence type="ECO:0000256" key="1">
    <source>
        <dbReference type="SAM" id="Phobius"/>
    </source>
</evidence>
<sequence>MANQEKAGEATDAFARLICLGIFLAMAACSYLSYATWGLDLRTYGFGLLAIAMLVIGTVAPASTRAGFVAFFPWV</sequence>
<keyword evidence="3" id="KW-1185">Reference proteome</keyword>